<dbReference type="KEGG" id="samy:DB32_006329"/>
<comment type="subcellular location">
    <subcellularLocation>
        <location evidence="1">Membrane</location>
        <topology evidence="1">Single-pass membrane protein</topology>
    </subcellularLocation>
</comment>
<proteinExistence type="predicted"/>
<evidence type="ECO:0000256" key="4">
    <source>
        <dbReference type="ARBA" id="ARBA00023136"/>
    </source>
</evidence>
<keyword evidence="3" id="KW-1133">Transmembrane helix</keyword>
<dbReference type="SUPFAM" id="SSF74653">
    <property type="entry name" value="TolA/TonB C-terminal domain"/>
    <property type="match status" value="1"/>
</dbReference>
<protein>
    <recommendedName>
        <fullName evidence="7">TonB C-terminal domain-containing protein</fullName>
    </recommendedName>
</protein>
<evidence type="ECO:0000313" key="6">
    <source>
        <dbReference type="Proteomes" id="UP000034883"/>
    </source>
</evidence>
<evidence type="ECO:0008006" key="7">
    <source>
        <dbReference type="Google" id="ProtNLM"/>
    </source>
</evidence>
<name>A0A0F6W784_9BACT</name>
<keyword evidence="2" id="KW-0812">Transmembrane</keyword>
<evidence type="ECO:0000256" key="1">
    <source>
        <dbReference type="ARBA" id="ARBA00004167"/>
    </source>
</evidence>
<dbReference type="InterPro" id="IPR006260">
    <property type="entry name" value="TonB/TolA_C"/>
</dbReference>
<gene>
    <name evidence="5" type="ORF">DB32_006329</name>
</gene>
<sequence length="107" mass="12300">MPEGEEEDVLMDAYAAHVRRYIREYYIRRAQMCFDHESRVDQQAVRGTVVIGFTIQGSGEVTGAQIERNTTGRDALAACLQRQVEDWRLPRPPEGVDELPMQMPFSR</sequence>
<evidence type="ECO:0000256" key="3">
    <source>
        <dbReference type="ARBA" id="ARBA00022989"/>
    </source>
</evidence>
<reference evidence="5 6" key="1">
    <citation type="submission" date="2015-03" db="EMBL/GenBank/DDBJ databases">
        <title>Genome assembly of Sandaracinus amylolyticus DSM 53668.</title>
        <authorList>
            <person name="Sharma G."/>
            <person name="Subramanian S."/>
        </authorList>
    </citation>
    <scope>NUCLEOTIDE SEQUENCE [LARGE SCALE GENOMIC DNA]</scope>
    <source>
        <strain evidence="5 6">DSM 53668</strain>
    </source>
</reference>
<accession>A0A0F6W784</accession>
<evidence type="ECO:0000313" key="5">
    <source>
        <dbReference type="EMBL" id="AKF09180.1"/>
    </source>
</evidence>
<organism evidence="5 6">
    <name type="scientific">Sandaracinus amylolyticus</name>
    <dbReference type="NCBI Taxonomy" id="927083"/>
    <lineage>
        <taxon>Bacteria</taxon>
        <taxon>Pseudomonadati</taxon>
        <taxon>Myxococcota</taxon>
        <taxon>Polyangia</taxon>
        <taxon>Polyangiales</taxon>
        <taxon>Sandaracinaceae</taxon>
        <taxon>Sandaracinus</taxon>
    </lineage>
</organism>
<dbReference type="InterPro" id="IPR049806">
    <property type="entry name" value="MasK-like_C"/>
</dbReference>
<keyword evidence="6" id="KW-1185">Reference proteome</keyword>
<evidence type="ECO:0000256" key="2">
    <source>
        <dbReference type="ARBA" id="ARBA00022692"/>
    </source>
</evidence>
<dbReference type="GO" id="GO:0016020">
    <property type="term" value="C:membrane"/>
    <property type="evidence" value="ECO:0007669"/>
    <property type="project" value="UniProtKB-SubCell"/>
</dbReference>
<dbReference type="EMBL" id="CP011125">
    <property type="protein sequence ID" value="AKF09180.1"/>
    <property type="molecule type" value="Genomic_DNA"/>
</dbReference>
<keyword evidence="4" id="KW-0472">Membrane</keyword>
<dbReference type="Proteomes" id="UP000034883">
    <property type="component" value="Chromosome"/>
</dbReference>
<dbReference type="AlphaFoldDB" id="A0A0F6W784"/>
<dbReference type="STRING" id="927083.DB32_006329"/>
<dbReference type="NCBIfam" id="TIGR01352">
    <property type="entry name" value="tonB_Cterm"/>
    <property type="match status" value="1"/>
</dbReference>
<dbReference type="Gene3D" id="3.30.1150.10">
    <property type="match status" value="1"/>
</dbReference>
<dbReference type="NCBIfam" id="NF033768">
    <property type="entry name" value="myxo_SS_tail"/>
    <property type="match status" value="1"/>
</dbReference>